<evidence type="ECO:0000259" key="8">
    <source>
        <dbReference type="SMART" id="SM00014"/>
    </source>
</evidence>
<dbReference type="SMART" id="SM00014">
    <property type="entry name" value="acidPPc"/>
    <property type="match status" value="1"/>
</dbReference>
<evidence type="ECO:0000256" key="3">
    <source>
        <dbReference type="ARBA" id="ARBA00022475"/>
    </source>
</evidence>
<feature type="transmembrane region" description="Helical" evidence="7">
    <location>
        <begin position="63"/>
        <end position="81"/>
    </location>
</feature>
<dbReference type="Pfam" id="PF01569">
    <property type="entry name" value="PAP2"/>
    <property type="match status" value="1"/>
</dbReference>
<feature type="transmembrane region" description="Helical" evidence="7">
    <location>
        <begin position="245"/>
        <end position="264"/>
    </location>
</feature>
<gene>
    <name evidence="9" type="ORF">FHK82_04710</name>
</gene>
<feature type="transmembrane region" description="Helical" evidence="7">
    <location>
        <begin position="369"/>
        <end position="387"/>
    </location>
</feature>
<dbReference type="EMBL" id="VMRY01000010">
    <property type="protein sequence ID" value="TVT58021.1"/>
    <property type="molecule type" value="Genomic_DNA"/>
</dbReference>
<keyword evidence="6 7" id="KW-0472">Membrane</keyword>
<evidence type="ECO:0000256" key="7">
    <source>
        <dbReference type="SAM" id="Phobius"/>
    </source>
</evidence>
<feature type="transmembrane region" description="Helical" evidence="7">
    <location>
        <begin position="451"/>
        <end position="470"/>
    </location>
</feature>
<proteinExistence type="inferred from homology"/>
<evidence type="ECO:0000256" key="6">
    <source>
        <dbReference type="ARBA" id="ARBA00023136"/>
    </source>
</evidence>
<comment type="subcellular location">
    <subcellularLocation>
        <location evidence="1">Cell membrane</location>
        <topology evidence="1">Multi-pass membrane protein</topology>
    </subcellularLocation>
</comment>
<dbReference type="Pfam" id="PF09335">
    <property type="entry name" value="VTT_dom"/>
    <property type="match status" value="1"/>
</dbReference>
<dbReference type="STRING" id="1543721.AAY24_11045"/>
<feature type="transmembrane region" description="Helical" evidence="7">
    <location>
        <begin position="6"/>
        <end position="25"/>
    </location>
</feature>
<dbReference type="InterPro" id="IPR025902">
    <property type="entry name" value="LssY-like-C_dom"/>
</dbReference>
<evidence type="ECO:0000256" key="1">
    <source>
        <dbReference type="ARBA" id="ARBA00004651"/>
    </source>
</evidence>
<name>A0A558DAK0_9GAMM</name>
<feature type="transmembrane region" description="Helical" evidence="7">
    <location>
        <begin position="326"/>
        <end position="349"/>
    </location>
</feature>
<dbReference type="InterPro" id="IPR032816">
    <property type="entry name" value="VTT_dom"/>
</dbReference>
<accession>A0A558DAK0</accession>
<evidence type="ECO:0000313" key="10">
    <source>
        <dbReference type="Proteomes" id="UP000317355"/>
    </source>
</evidence>
<comment type="similarity">
    <text evidence="2">Belongs to the DedA family.</text>
</comment>
<keyword evidence="3" id="KW-1003">Cell membrane</keyword>
<dbReference type="PANTHER" id="PTHR30353">
    <property type="entry name" value="INNER MEMBRANE PROTEIN DEDA-RELATED"/>
    <property type="match status" value="1"/>
</dbReference>
<keyword evidence="4 7" id="KW-0812">Transmembrane</keyword>
<dbReference type="InterPro" id="IPR036938">
    <property type="entry name" value="PAP2/HPO_sf"/>
</dbReference>
<feature type="transmembrane region" description="Helical" evidence="7">
    <location>
        <begin position="421"/>
        <end position="439"/>
    </location>
</feature>
<comment type="caution">
    <text evidence="9">The sequence shown here is derived from an EMBL/GenBank/DDBJ whole genome shotgun (WGS) entry which is preliminary data.</text>
</comment>
<evidence type="ECO:0000256" key="5">
    <source>
        <dbReference type="ARBA" id="ARBA00022989"/>
    </source>
</evidence>
<dbReference type="CDD" id="cd03392">
    <property type="entry name" value="PAP2_like_2"/>
    <property type="match status" value="1"/>
</dbReference>
<dbReference type="Pfam" id="PF14067">
    <property type="entry name" value="LssY_C"/>
    <property type="match status" value="1"/>
</dbReference>
<feature type="domain" description="Phosphatidic acid phosphatase type 2/haloperoxidase" evidence="8">
    <location>
        <begin position="325"/>
        <end position="436"/>
    </location>
</feature>
<dbReference type="InterPro" id="IPR032818">
    <property type="entry name" value="DedA-like"/>
</dbReference>
<keyword evidence="5 7" id="KW-1133">Transmembrane helix</keyword>
<evidence type="ECO:0000313" key="9">
    <source>
        <dbReference type="EMBL" id="TVT58021.1"/>
    </source>
</evidence>
<evidence type="ECO:0000256" key="4">
    <source>
        <dbReference type="ARBA" id="ARBA00022692"/>
    </source>
</evidence>
<organism evidence="9 10">
    <name type="scientific">Sedimenticola thiotaurini</name>
    <dbReference type="NCBI Taxonomy" id="1543721"/>
    <lineage>
        <taxon>Bacteria</taxon>
        <taxon>Pseudomonadati</taxon>
        <taxon>Pseudomonadota</taxon>
        <taxon>Gammaproteobacteria</taxon>
        <taxon>Chromatiales</taxon>
        <taxon>Sedimenticolaceae</taxon>
        <taxon>Sedimenticola</taxon>
    </lineage>
</organism>
<feature type="transmembrane region" description="Helical" evidence="7">
    <location>
        <begin position="175"/>
        <end position="197"/>
    </location>
</feature>
<reference evidence="9 10" key="1">
    <citation type="submission" date="2019-07" db="EMBL/GenBank/DDBJ databases">
        <title>The pathways for chlorine oxyanion respiration interact through the shared metabolite chlorate.</title>
        <authorList>
            <person name="Barnum T.P."/>
            <person name="Cheng Y."/>
            <person name="Hill K.A."/>
            <person name="Lucas L.N."/>
            <person name="Carlson H.K."/>
            <person name="Coates J.D."/>
        </authorList>
    </citation>
    <scope>NUCLEOTIDE SEQUENCE [LARGE SCALE GENOMIC DNA]</scope>
    <source>
        <strain evidence="9">BK-3</strain>
    </source>
</reference>
<feature type="transmembrane region" description="Helical" evidence="7">
    <location>
        <begin position="296"/>
        <end position="319"/>
    </location>
</feature>
<dbReference type="GO" id="GO:0005886">
    <property type="term" value="C:plasma membrane"/>
    <property type="evidence" value="ECO:0007669"/>
    <property type="project" value="UniProtKB-SubCell"/>
</dbReference>
<dbReference type="AlphaFoldDB" id="A0A558DAK0"/>
<feature type="transmembrane region" description="Helical" evidence="7">
    <location>
        <begin position="394"/>
        <end position="415"/>
    </location>
</feature>
<dbReference type="PANTHER" id="PTHR30353:SF15">
    <property type="entry name" value="INNER MEMBRANE PROTEIN YABI"/>
    <property type="match status" value="1"/>
</dbReference>
<feature type="transmembrane region" description="Helical" evidence="7">
    <location>
        <begin position="144"/>
        <end position="169"/>
    </location>
</feature>
<feature type="transmembrane region" description="Helical" evidence="7">
    <location>
        <begin position="32"/>
        <end position="57"/>
    </location>
</feature>
<dbReference type="Proteomes" id="UP000317355">
    <property type="component" value="Unassembled WGS sequence"/>
</dbReference>
<dbReference type="InterPro" id="IPR000326">
    <property type="entry name" value="PAP2/HPO"/>
</dbReference>
<evidence type="ECO:0000256" key="2">
    <source>
        <dbReference type="ARBA" id="ARBA00010792"/>
    </source>
</evidence>
<protein>
    <submittedName>
        <fullName evidence="9">Phosphatase PAP2 family protein</fullName>
    </submittedName>
</protein>
<dbReference type="SUPFAM" id="SSF48317">
    <property type="entry name" value="Acid phosphatase/Vanadium-dependent haloperoxidase"/>
    <property type="match status" value="1"/>
</dbReference>
<dbReference type="Gene3D" id="1.20.144.10">
    <property type="entry name" value="Phosphatidic acid phosphatase type 2/haloperoxidase"/>
    <property type="match status" value="1"/>
</dbReference>
<sequence>MTEFFQQILAWVSLHPGWSYSVIFLTAMAESLAFVGLIVPGVAIMFGIGALIAGGAIAFWPTMGWAVAGAVAGDGLSFWLGRHYQQRLTSIWPFNRHPKSLQRGTEFFEKYGGKSVALGRFFGPIRAVIPLIAGMMGMSPLRFVVANVLSALAWAPLYLLPGIVFGASLELASEVAMRLVILALLLLFIAWVVYNLIRWLFRLLQPHTTRWVQWLLELGQTHPMMKDIAGALADANHPETRGLSILAFLLVLTSALFVLLVSLLPDSSGIHTGIDLAVLQALQSLRTPWADELMVYFTRLADAPVIFSMAGGVLLFLFLSGHRRTAGYWLAAVLFCGMASFLMKLGLHIPRPDVVAQPPESYSFPSGHTLRSMVLFGFLSVLIARPLTERWRWLPYSLAGLLILAVSTSRLYLGVHWLSDVAGSLTLGLAWVALLGLAYHRHTAKESHWRGLILVSLLVMITAFSVETGLHQERNMIRYAPARTTQQIAAEQWWSGSSTPLPAFRTDLRNREEHPLNLQFAGSLEWLSQQLSTAGWTTATHLNGADWIRLLSPKQSLQALPVLPQVHDGRHEALLLSKPLPDDRRLVLRLWATDFLLTGTTIPLWIGNISEQRQVTVLDLLTYAQTAKNFDQTLDQLRSDLRTLPDGSVRDEGTLLKVRQPADPHN</sequence>